<dbReference type="PANTHER" id="PTHR39173">
    <property type="entry name" value="ACETYLTRANSFERASE"/>
    <property type="match status" value="1"/>
</dbReference>
<dbReference type="InterPro" id="IPR000182">
    <property type="entry name" value="GNAT_dom"/>
</dbReference>
<reference evidence="3" key="1">
    <citation type="journal article" date="2020" name="Int. J. Syst. Evol. Microbiol.">
        <title>Alteromonas alba sp. nov., a marine bacterium isolated from the seawater of the West Pacific Ocean.</title>
        <authorList>
            <person name="Sun C."/>
            <person name="Wu Y.-H."/>
            <person name="Xamxidin M."/>
            <person name="Cheng H."/>
            <person name="Xu X.-W."/>
        </authorList>
    </citation>
    <scope>NUCLEOTIDE SEQUENCE [LARGE SCALE GENOMIC DNA]</scope>
    <source>
        <strain evidence="3">190</strain>
    </source>
</reference>
<accession>A0A2S9V6U1</accession>
<dbReference type="InterPro" id="IPR016181">
    <property type="entry name" value="Acyl_CoA_acyltransferase"/>
</dbReference>
<feature type="domain" description="N-acetyltransferase" evidence="1">
    <location>
        <begin position="30"/>
        <end position="180"/>
    </location>
</feature>
<protein>
    <submittedName>
        <fullName evidence="2">GNAT family N-acetyltransferase</fullName>
    </submittedName>
</protein>
<sequence length="185" mass="20789">MIYRKRTMIINPDKLSLVTPGMAWQASYNRYIDELGEEERYPFPMDFDHRDFAAMLQKIADFAAGVNLPDGYVASTTLWLVSGDELLAVANIRHTLNDNLRYAGGHIGLGVRPSARGQSLGNYLMQQSINFARQLGIGDVHIHCYKNNRASRRTIEHCGGELESEVAIEDGTVVWRYVVKKKSAA</sequence>
<dbReference type="PANTHER" id="PTHR39173:SF1">
    <property type="entry name" value="ACETYLTRANSFERASE"/>
    <property type="match status" value="1"/>
</dbReference>
<evidence type="ECO:0000259" key="1">
    <source>
        <dbReference type="PROSITE" id="PS51186"/>
    </source>
</evidence>
<evidence type="ECO:0000313" key="2">
    <source>
        <dbReference type="EMBL" id="PRO72176.1"/>
    </source>
</evidence>
<dbReference type="Proteomes" id="UP000238949">
    <property type="component" value="Unassembled WGS sequence"/>
</dbReference>
<keyword evidence="3" id="KW-1185">Reference proteome</keyword>
<dbReference type="Gene3D" id="3.40.630.30">
    <property type="match status" value="1"/>
</dbReference>
<evidence type="ECO:0000313" key="3">
    <source>
        <dbReference type="Proteomes" id="UP000238949"/>
    </source>
</evidence>
<dbReference type="EMBL" id="PVNP01000192">
    <property type="protein sequence ID" value="PRO72176.1"/>
    <property type="molecule type" value="Genomic_DNA"/>
</dbReference>
<dbReference type="SUPFAM" id="SSF55729">
    <property type="entry name" value="Acyl-CoA N-acyltransferases (Nat)"/>
    <property type="match status" value="1"/>
</dbReference>
<name>A0A2S9V6U1_9ALTE</name>
<dbReference type="OrthoDB" id="9797989at2"/>
<dbReference type="AlphaFoldDB" id="A0A2S9V6U1"/>
<dbReference type="Pfam" id="PF00583">
    <property type="entry name" value="Acetyltransf_1"/>
    <property type="match status" value="1"/>
</dbReference>
<dbReference type="GO" id="GO:0016747">
    <property type="term" value="F:acyltransferase activity, transferring groups other than amino-acyl groups"/>
    <property type="evidence" value="ECO:0007669"/>
    <property type="project" value="InterPro"/>
</dbReference>
<gene>
    <name evidence="2" type="ORF">C6Y40_18545</name>
</gene>
<organism evidence="2 3">
    <name type="scientific">Alteromonas alba</name>
    <dbReference type="NCBI Taxonomy" id="2079529"/>
    <lineage>
        <taxon>Bacteria</taxon>
        <taxon>Pseudomonadati</taxon>
        <taxon>Pseudomonadota</taxon>
        <taxon>Gammaproteobacteria</taxon>
        <taxon>Alteromonadales</taxon>
        <taxon>Alteromonadaceae</taxon>
        <taxon>Alteromonas/Salinimonas group</taxon>
        <taxon>Alteromonas</taxon>
    </lineage>
</organism>
<dbReference type="PROSITE" id="PS51186">
    <property type="entry name" value="GNAT"/>
    <property type="match status" value="1"/>
</dbReference>
<dbReference type="CDD" id="cd04301">
    <property type="entry name" value="NAT_SF"/>
    <property type="match status" value="1"/>
</dbReference>
<keyword evidence="2" id="KW-0808">Transferase</keyword>
<proteinExistence type="predicted"/>
<comment type="caution">
    <text evidence="2">The sequence shown here is derived from an EMBL/GenBank/DDBJ whole genome shotgun (WGS) entry which is preliminary data.</text>
</comment>